<dbReference type="PROSITE" id="PS50850">
    <property type="entry name" value="MFS"/>
    <property type="match status" value="1"/>
</dbReference>
<accession>L0F7H1</accession>
<evidence type="ECO:0000313" key="8">
    <source>
        <dbReference type="EMBL" id="AGA68970.1"/>
    </source>
</evidence>
<feature type="transmembrane region" description="Helical" evidence="6">
    <location>
        <begin position="146"/>
        <end position="165"/>
    </location>
</feature>
<keyword evidence="2" id="KW-0813">Transport</keyword>
<dbReference type="EMBL" id="CP003344">
    <property type="protein sequence ID" value="AGA68970.1"/>
    <property type="molecule type" value="Genomic_DNA"/>
</dbReference>
<sequence>MDGEIGDNIMENKLVNLKTTIMLGSFAFGIMSFLLPIYAKSIGSDAISIGGLFSIFSLVTLLLRPIIGKAIDRYGGKNFLVLAFVFYAISMVLFSYSNSIFLLYISRLIQAIGSSLMWIPAYTIAMDMADNKKRGNAIGQVDGASAKGALYGAIIGFVFLTYLGFVSGWSTIFKVYAVLAIVAGYIAFKHLPETKIVKQEDISLTINKFNSNFYKLLSIVFFSSISISMLTPLLMIYLQDKFTTDIQTLAFAFIPAALVYSFLPSKLGAISDKFGRITPMAIGLIGSGIVSLGFTHFSSLKILIVLWVLEAIGITMASPAQEALVADIVGENIRGSAYGWYLFIASLGASVGPLLGGFLYDYFGHSIPFYLNGIILLLDAFLVIVLFKNLKRPAKN</sequence>
<name>L0F7H1_DESDL</name>
<dbReference type="PANTHER" id="PTHR23506">
    <property type="entry name" value="GH10249P"/>
    <property type="match status" value="1"/>
</dbReference>
<evidence type="ECO:0000256" key="2">
    <source>
        <dbReference type="ARBA" id="ARBA00022448"/>
    </source>
</evidence>
<feature type="transmembrane region" description="Helical" evidence="6">
    <location>
        <begin position="171"/>
        <end position="188"/>
    </location>
</feature>
<dbReference type="eggNOG" id="COG2814">
    <property type="taxonomic scope" value="Bacteria"/>
</dbReference>
<evidence type="ECO:0000259" key="7">
    <source>
        <dbReference type="PROSITE" id="PS50850"/>
    </source>
</evidence>
<keyword evidence="4 6" id="KW-1133">Transmembrane helix</keyword>
<feature type="transmembrane region" description="Helical" evidence="6">
    <location>
        <begin position="21"/>
        <end position="40"/>
    </location>
</feature>
<evidence type="ECO:0000256" key="5">
    <source>
        <dbReference type="ARBA" id="ARBA00023136"/>
    </source>
</evidence>
<protein>
    <submittedName>
        <fullName evidence="8">Arabinose efflux permease family protein</fullName>
    </submittedName>
</protein>
<evidence type="ECO:0000313" key="9">
    <source>
        <dbReference type="Proteomes" id="UP000010797"/>
    </source>
</evidence>
<keyword evidence="9" id="KW-1185">Reference proteome</keyword>
<dbReference type="AlphaFoldDB" id="L0F7H1"/>
<proteinExistence type="predicted"/>
<feature type="domain" description="Major facilitator superfamily (MFS) profile" evidence="7">
    <location>
        <begin position="13"/>
        <end position="391"/>
    </location>
</feature>
<dbReference type="PANTHER" id="PTHR23506:SF23">
    <property type="entry name" value="GH10249P"/>
    <property type="match status" value="1"/>
</dbReference>
<feature type="transmembrane region" description="Helical" evidence="6">
    <location>
        <begin position="275"/>
        <end position="294"/>
    </location>
</feature>
<evidence type="ECO:0000256" key="3">
    <source>
        <dbReference type="ARBA" id="ARBA00022692"/>
    </source>
</evidence>
<dbReference type="OrthoDB" id="65739at2"/>
<dbReference type="GO" id="GO:0022857">
    <property type="term" value="F:transmembrane transporter activity"/>
    <property type="evidence" value="ECO:0007669"/>
    <property type="project" value="InterPro"/>
</dbReference>
<feature type="transmembrane region" description="Helical" evidence="6">
    <location>
        <begin position="244"/>
        <end position="263"/>
    </location>
</feature>
<dbReference type="KEGG" id="ddl:Desdi_1475"/>
<feature type="transmembrane region" description="Helical" evidence="6">
    <location>
        <begin position="46"/>
        <end position="67"/>
    </location>
</feature>
<keyword evidence="5 6" id="KW-0472">Membrane</keyword>
<dbReference type="GO" id="GO:0005886">
    <property type="term" value="C:plasma membrane"/>
    <property type="evidence" value="ECO:0007669"/>
    <property type="project" value="UniProtKB-SubCell"/>
</dbReference>
<feature type="transmembrane region" description="Helical" evidence="6">
    <location>
        <begin position="338"/>
        <end position="363"/>
    </location>
</feature>
<feature type="transmembrane region" description="Helical" evidence="6">
    <location>
        <begin position="369"/>
        <end position="387"/>
    </location>
</feature>
<feature type="transmembrane region" description="Helical" evidence="6">
    <location>
        <begin position="79"/>
        <end position="96"/>
    </location>
</feature>
<comment type="subcellular location">
    <subcellularLocation>
        <location evidence="1">Cell membrane</location>
        <topology evidence="1">Multi-pass membrane protein</topology>
    </subcellularLocation>
</comment>
<dbReference type="InterPro" id="IPR036259">
    <property type="entry name" value="MFS_trans_sf"/>
</dbReference>
<feature type="transmembrane region" description="Helical" evidence="6">
    <location>
        <begin position="300"/>
        <end position="317"/>
    </location>
</feature>
<dbReference type="InterPro" id="IPR050930">
    <property type="entry name" value="MFS_Vesicular_Transporter"/>
</dbReference>
<feature type="transmembrane region" description="Helical" evidence="6">
    <location>
        <begin position="216"/>
        <end position="238"/>
    </location>
</feature>
<organism evidence="8 9">
    <name type="scientific">Desulfitobacterium dichloroeliminans (strain LMG P-21439 / DCA1)</name>
    <dbReference type="NCBI Taxonomy" id="871963"/>
    <lineage>
        <taxon>Bacteria</taxon>
        <taxon>Bacillati</taxon>
        <taxon>Bacillota</taxon>
        <taxon>Clostridia</taxon>
        <taxon>Eubacteriales</taxon>
        <taxon>Desulfitobacteriaceae</taxon>
        <taxon>Desulfitobacterium</taxon>
    </lineage>
</organism>
<evidence type="ECO:0000256" key="1">
    <source>
        <dbReference type="ARBA" id="ARBA00004651"/>
    </source>
</evidence>
<dbReference type="InterPro" id="IPR011701">
    <property type="entry name" value="MFS"/>
</dbReference>
<dbReference type="SUPFAM" id="SSF103473">
    <property type="entry name" value="MFS general substrate transporter"/>
    <property type="match status" value="1"/>
</dbReference>
<dbReference type="CDD" id="cd17325">
    <property type="entry name" value="MFS_MdtG_SLC18_like"/>
    <property type="match status" value="1"/>
</dbReference>
<dbReference type="RefSeq" id="WP_015261963.1">
    <property type="nucleotide sequence ID" value="NC_019903.1"/>
</dbReference>
<evidence type="ECO:0000256" key="6">
    <source>
        <dbReference type="SAM" id="Phobius"/>
    </source>
</evidence>
<gene>
    <name evidence="8" type="ordered locus">Desdi_1475</name>
</gene>
<keyword evidence="3 6" id="KW-0812">Transmembrane</keyword>
<evidence type="ECO:0000256" key="4">
    <source>
        <dbReference type="ARBA" id="ARBA00022989"/>
    </source>
</evidence>
<dbReference type="STRING" id="871963.Desdi_1475"/>
<dbReference type="Gene3D" id="1.20.1250.20">
    <property type="entry name" value="MFS general substrate transporter like domains"/>
    <property type="match status" value="2"/>
</dbReference>
<reference evidence="9" key="1">
    <citation type="submission" date="2012-02" db="EMBL/GenBank/DDBJ databases">
        <title>Complete sequence of Desulfitobacterium dichloroeliminans LMG P-21439.</title>
        <authorList>
            <person name="Lucas S."/>
            <person name="Han J."/>
            <person name="Lapidus A."/>
            <person name="Cheng J.-F."/>
            <person name="Goodwin L."/>
            <person name="Pitluck S."/>
            <person name="Peters L."/>
            <person name="Ovchinnikova G."/>
            <person name="Teshima H."/>
            <person name="Detter J.C."/>
            <person name="Han C."/>
            <person name="Tapia R."/>
            <person name="Land M."/>
            <person name="Hauser L."/>
            <person name="Kyrpides N."/>
            <person name="Ivanova N."/>
            <person name="Pagani I."/>
            <person name="Kruse T."/>
            <person name="de Vos W.M."/>
            <person name="Boon N."/>
            <person name="Smidt H."/>
            <person name="Woyke T."/>
        </authorList>
    </citation>
    <scope>NUCLEOTIDE SEQUENCE [LARGE SCALE GENOMIC DNA]</scope>
    <source>
        <strain evidence="9">LMG P-21439 / DCA1</strain>
    </source>
</reference>
<dbReference type="Pfam" id="PF07690">
    <property type="entry name" value="MFS_1"/>
    <property type="match status" value="2"/>
</dbReference>
<dbReference type="HOGENOM" id="CLU_699636_0_0_9"/>
<dbReference type="InterPro" id="IPR020846">
    <property type="entry name" value="MFS_dom"/>
</dbReference>
<dbReference type="Proteomes" id="UP000010797">
    <property type="component" value="Chromosome"/>
</dbReference>